<dbReference type="Proteomes" id="UP000051790">
    <property type="component" value="Unassembled WGS sequence"/>
</dbReference>
<reference evidence="1 2" key="1">
    <citation type="journal article" date="2015" name="Genome Announc.">
        <title>Expanding the biotechnology potential of lactobacilli through comparative genomics of 213 strains and associated genera.</title>
        <authorList>
            <person name="Sun Z."/>
            <person name="Harris H.M."/>
            <person name="McCann A."/>
            <person name="Guo C."/>
            <person name="Argimon S."/>
            <person name="Zhang W."/>
            <person name="Yang X."/>
            <person name="Jeffery I.B."/>
            <person name="Cooney J.C."/>
            <person name="Kagawa T.F."/>
            <person name="Liu W."/>
            <person name="Song Y."/>
            <person name="Salvetti E."/>
            <person name="Wrobel A."/>
            <person name="Rasinkangas P."/>
            <person name="Parkhill J."/>
            <person name="Rea M.C."/>
            <person name="O'Sullivan O."/>
            <person name="Ritari J."/>
            <person name="Douillard F.P."/>
            <person name="Paul Ross R."/>
            <person name="Yang R."/>
            <person name="Briner A.E."/>
            <person name="Felis G.E."/>
            <person name="de Vos W.M."/>
            <person name="Barrangou R."/>
            <person name="Klaenhammer T.R."/>
            <person name="Caufield P.W."/>
            <person name="Cui Y."/>
            <person name="Zhang H."/>
            <person name="O'Toole P.W."/>
        </authorList>
    </citation>
    <scope>NUCLEOTIDE SEQUENCE [LARGE SCALE GENOMIC DNA]</scope>
    <source>
        <strain evidence="1 2">DSM 13343</strain>
    </source>
</reference>
<dbReference type="RefSeq" id="WP_054719249.1">
    <property type="nucleotide sequence ID" value="NZ_AZEU01000148.1"/>
</dbReference>
<dbReference type="EMBL" id="AZEU01000148">
    <property type="protein sequence ID" value="KRL44692.1"/>
    <property type="molecule type" value="Genomic_DNA"/>
</dbReference>
<accession>A0A0R1QPR7</accession>
<evidence type="ECO:0000313" key="1">
    <source>
        <dbReference type="EMBL" id="KRL44692.1"/>
    </source>
</evidence>
<dbReference type="AlphaFoldDB" id="A0A0R1QPR7"/>
<keyword evidence="2" id="KW-1185">Reference proteome</keyword>
<dbReference type="OrthoDB" id="10006781at2"/>
<sequence>MTNNETIFLVTREVFDALGVYVQCHQFQLLGTTNVTILEQIITQLARMNYAANLTMNRNDPTCWLPLESYRYSPTRSIMTDLAHIIPHYNRERALEAILLIAESCGPLKTESDKALLASLKDRLTPTRDRGALLA</sequence>
<name>A0A0R1QPR7_9LACO</name>
<proteinExistence type="predicted"/>
<organism evidence="1 2">
    <name type="scientific">Lacticaseibacillus manihotivorans DSM 13343 = JCM 12514</name>
    <dbReference type="NCBI Taxonomy" id="1423769"/>
    <lineage>
        <taxon>Bacteria</taxon>
        <taxon>Bacillati</taxon>
        <taxon>Bacillota</taxon>
        <taxon>Bacilli</taxon>
        <taxon>Lactobacillales</taxon>
        <taxon>Lactobacillaceae</taxon>
        <taxon>Lacticaseibacillus</taxon>
    </lineage>
</organism>
<protein>
    <submittedName>
        <fullName evidence="1">Uncharacterized protein</fullName>
    </submittedName>
</protein>
<dbReference type="PATRIC" id="fig|1423769.4.peg.1108"/>
<gene>
    <name evidence="1" type="ORF">FD01_GL001022</name>
</gene>
<comment type="caution">
    <text evidence="1">The sequence shown here is derived from an EMBL/GenBank/DDBJ whole genome shotgun (WGS) entry which is preliminary data.</text>
</comment>
<evidence type="ECO:0000313" key="2">
    <source>
        <dbReference type="Proteomes" id="UP000051790"/>
    </source>
</evidence>